<reference evidence="1 2" key="1">
    <citation type="submission" date="2021-08" db="EMBL/GenBank/DDBJ databases">
        <title>Lysobacter sp. strain CJ11 Genome sequencing and assembly.</title>
        <authorList>
            <person name="Kim I."/>
        </authorList>
    </citation>
    <scope>NUCLEOTIDE SEQUENCE [LARGE SCALE GENOMIC DNA]</scope>
    <source>
        <strain evidence="1 2">CJ11</strain>
    </source>
</reference>
<organism evidence="1 2">
    <name type="scientific">Lysobacter soyae</name>
    <dbReference type="NCBI Taxonomy" id="2764185"/>
    <lineage>
        <taxon>Bacteria</taxon>
        <taxon>Pseudomonadati</taxon>
        <taxon>Pseudomonadota</taxon>
        <taxon>Gammaproteobacteria</taxon>
        <taxon>Lysobacterales</taxon>
        <taxon>Lysobacteraceae</taxon>
        <taxon>Lysobacter</taxon>
    </lineage>
</organism>
<dbReference type="RefSeq" id="WP_220379047.1">
    <property type="nucleotide sequence ID" value="NZ_CP080544.1"/>
</dbReference>
<evidence type="ECO:0000313" key="1">
    <source>
        <dbReference type="EMBL" id="QYR52260.1"/>
    </source>
</evidence>
<gene>
    <name evidence="1" type="ORF">H8L67_06475</name>
</gene>
<accession>A0ABX8WKX3</accession>
<protein>
    <recommendedName>
        <fullName evidence="3">Zinc ribbon domain-containing protein</fullName>
    </recommendedName>
</protein>
<keyword evidence="2" id="KW-1185">Reference proteome</keyword>
<evidence type="ECO:0008006" key="3">
    <source>
        <dbReference type="Google" id="ProtNLM"/>
    </source>
</evidence>
<proteinExistence type="predicted"/>
<dbReference type="EMBL" id="CP080544">
    <property type="protein sequence ID" value="QYR52260.1"/>
    <property type="molecule type" value="Genomic_DNA"/>
</dbReference>
<name>A0ABX8WKX3_9GAMM</name>
<evidence type="ECO:0000313" key="2">
    <source>
        <dbReference type="Proteomes" id="UP000824755"/>
    </source>
</evidence>
<dbReference type="Proteomes" id="UP000824755">
    <property type="component" value="Chromosome"/>
</dbReference>
<sequence length="119" mass="13022">MLGRAPAEKPIGATRQCPHCKAMILESATTCPACRGHLRFDQPPDRQTLDQALKIEGSITHPADAGAWEYCMVAVIKNERGEEVERKVIGVGAMKANETRTFSLSVDVVASTRMRAKNQ</sequence>